<reference evidence="4" key="1">
    <citation type="submission" date="2021-01" db="EMBL/GenBank/DDBJ databases">
        <authorList>
            <person name="Kaushik A."/>
        </authorList>
    </citation>
    <scope>NUCLEOTIDE SEQUENCE</scope>
    <source>
        <strain evidence="4">AG1-1A</strain>
    </source>
</reference>
<evidence type="ECO:0000256" key="2">
    <source>
        <dbReference type="ARBA" id="ARBA00038334"/>
    </source>
</evidence>
<dbReference type="InterPro" id="IPR000073">
    <property type="entry name" value="AB_hydrolase_1"/>
</dbReference>
<dbReference type="InterPro" id="IPR029058">
    <property type="entry name" value="AB_hydrolase_fold"/>
</dbReference>
<sequence length="254" mass="28576">MVNSQSHPLGYESKVVGLPGRHFYRYVDVHPPEGTKTIITALLLHGFPDSAYGWRHQIKGWSGRGIRLIIPDTIGYHGSSQPTSLEDYSTQRQSDDLEELVHRAGVPKGEKIVVIAHDWGAITTNRLIQFKPDLFKAAVNLCVPFIPRSPEYVPLEKLIELYPNFQYQAFLASRESTAITNANVERFIQVMFTSAKQREEGDVPDLEKTGVIENWLKDQSQTVTSELLTKEESDTMVDEIKAGVGFGYAVPLLY</sequence>
<name>A0A8H2X4J4_9AGAM</name>
<comment type="caution">
    <text evidence="4">The sequence shown here is derived from an EMBL/GenBank/DDBJ whole genome shotgun (WGS) entry which is preliminary data.</text>
</comment>
<dbReference type="Proteomes" id="UP000663840">
    <property type="component" value="Unassembled WGS sequence"/>
</dbReference>
<keyword evidence="1" id="KW-0378">Hydrolase</keyword>
<gene>
    <name evidence="4" type="ORF">RDB_LOCUS51304</name>
</gene>
<organism evidence="4 5">
    <name type="scientific">Rhizoctonia solani</name>
    <dbReference type="NCBI Taxonomy" id="456999"/>
    <lineage>
        <taxon>Eukaryota</taxon>
        <taxon>Fungi</taxon>
        <taxon>Dikarya</taxon>
        <taxon>Basidiomycota</taxon>
        <taxon>Agaricomycotina</taxon>
        <taxon>Agaricomycetes</taxon>
        <taxon>Cantharellales</taxon>
        <taxon>Ceratobasidiaceae</taxon>
        <taxon>Rhizoctonia</taxon>
    </lineage>
</organism>
<evidence type="ECO:0000313" key="4">
    <source>
        <dbReference type="EMBL" id="CAE6417805.1"/>
    </source>
</evidence>
<evidence type="ECO:0000256" key="1">
    <source>
        <dbReference type="ARBA" id="ARBA00022801"/>
    </source>
</evidence>
<dbReference type="Pfam" id="PF00561">
    <property type="entry name" value="Abhydrolase_1"/>
    <property type="match status" value="1"/>
</dbReference>
<dbReference type="PANTHER" id="PTHR43329">
    <property type="entry name" value="EPOXIDE HYDROLASE"/>
    <property type="match status" value="1"/>
</dbReference>
<dbReference type="InterPro" id="IPR000639">
    <property type="entry name" value="Epox_hydrolase-like"/>
</dbReference>
<comment type="similarity">
    <text evidence="2">Belongs to the AB hydrolase superfamily. Epoxide hydrolase family.</text>
</comment>
<dbReference type="PRINTS" id="PR00412">
    <property type="entry name" value="EPOXHYDRLASE"/>
</dbReference>
<accession>A0A8H2X4J4</accession>
<feature type="domain" description="AB hydrolase-1" evidence="3">
    <location>
        <begin position="42"/>
        <end position="168"/>
    </location>
</feature>
<dbReference type="EMBL" id="CAJMWR010001168">
    <property type="protein sequence ID" value="CAE6417805.1"/>
    <property type="molecule type" value="Genomic_DNA"/>
</dbReference>
<dbReference type="GO" id="GO:0016787">
    <property type="term" value="F:hydrolase activity"/>
    <property type="evidence" value="ECO:0007669"/>
    <property type="project" value="UniProtKB-KW"/>
</dbReference>
<protein>
    <recommendedName>
        <fullName evidence="3">AB hydrolase-1 domain-containing protein</fullName>
    </recommendedName>
</protein>
<evidence type="ECO:0000313" key="5">
    <source>
        <dbReference type="Proteomes" id="UP000663840"/>
    </source>
</evidence>
<dbReference type="Gene3D" id="3.40.50.1820">
    <property type="entry name" value="alpha/beta hydrolase"/>
    <property type="match status" value="1"/>
</dbReference>
<proteinExistence type="inferred from homology"/>
<evidence type="ECO:0000259" key="3">
    <source>
        <dbReference type="Pfam" id="PF00561"/>
    </source>
</evidence>
<dbReference type="AlphaFoldDB" id="A0A8H2X4J4"/>
<dbReference type="SUPFAM" id="SSF53474">
    <property type="entry name" value="alpha/beta-Hydrolases"/>
    <property type="match status" value="1"/>
</dbReference>